<dbReference type="EMBL" id="BART01016916">
    <property type="protein sequence ID" value="GAG87724.1"/>
    <property type="molecule type" value="Genomic_DNA"/>
</dbReference>
<dbReference type="AlphaFoldDB" id="X1AX61"/>
<protein>
    <recommendedName>
        <fullName evidence="2">MalT-like TPR region domain-containing protein</fullName>
    </recommendedName>
</protein>
<gene>
    <name evidence="1" type="ORF">S01H4_32376</name>
</gene>
<reference evidence="1" key="1">
    <citation type="journal article" date="2014" name="Front. Microbiol.">
        <title>High frequency of phylogenetically diverse reductive dehalogenase-homologous genes in deep subseafloor sedimentary metagenomes.</title>
        <authorList>
            <person name="Kawai M."/>
            <person name="Futagami T."/>
            <person name="Toyoda A."/>
            <person name="Takaki Y."/>
            <person name="Nishi S."/>
            <person name="Hori S."/>
            <person name="Arai W."/>
            <person name="Tsubouchi T."/>
            <person name="Morono Y."/>
            <person name="Uchiyama I."/>
            <person name="Ito T."/>
            <person name="Fujiyama A."/>
            <person name="Inagaki F."/>
            <person name="Takami H."/>
        </authorList>
    </citation>
    <scope>NUCLEOTIDE SEQUENCE</scope>
    <source>
        <strain evidence="1">Expedition CK06-06</strain>
    </source>
</reference>
<feature type="non-terminal residue" evidence="1">
    <location>
        <position position="191"/>
    </location>
</feature>
<organism evidence="1">
    <name type="scientific">marine sediment metagenome</name>
    <dbReference type="NCBI Taxonomy" id="412755"/>
    <lineage>
        <taxon>unclassified sequences</taxon>
        <taxon>metagenomes</taxon>
        <taxon>ecological metagenomes</taxon>
    </lineage>
</organism>
<evidence type="ECO:0008006" key="2">
    <source>
        <dbReference type="Google" id="ProtNLM"/>
    </source>
</evidence>
<proteinExistence type="predicted"/>
<dbReference type="InterPro" id="IPR011990">
    <property type="entry name" value="TPR-like_helical_dom_sf"/>
</dbReference>
<name>X1AX61_9ZZZZ</name>
<accession>X1AX61</accession>
<sequence length="191" mass="21332">MKKPKETKKWLVKYVELAKDDKSAELNSVYFLLGKANMAMEDFEQASVALNYALNDKLAPKEYFKTVAALVNANVNMQDYVGALNALENTSDIGLSPPQILELLLLKTNILRNLGLVDKALSNLKGRADYMPDSNIKAKILFEISKCNIEKGNLKLASEQLAEILAFIEPCTLAQNIAYELALVCWKMKND</sequence>
<evidence type="ECO:0000313" key="1">
    <source>
        <dbReference type="EMBL" id="GAG87724.1"/>
    </source>
</evidence>
<comment type="caution">
    <text evidence="1">The sequence shown here is derived from an EMBL/GenBank/DDBJ whole genome shotgun (WGS) entry which is preliminary data.</text>
</comment>
<dbReference type="SUPFAM" id="SSF48452">
    <property type="entry name" value="TPR-like"/>
    <property type="match status" value="1"/>
</dbReference>
<dbReference type="Gene3D" id="1.25.40.10">
    <property type="entry name" value="Tetratricopeptide repeat domain"/>
    <property type="match status" value="1"/>
</dbReference>